<evidence type="ECO:0000313" key="3">
    <source>
        <dbReference type="Proteomes" id="UP000607311"/>
    </source>
</evidence>
<dbReference type="GO" id="GO:1990189">
    <property type="term" value="F:protein N-terminal-serine acetyltransferase activity"/>
    <property type="evidence" value="ECO:0007669"/>
    <property type="project" value="TreeGrafter"/>
</dbReference>
<comment type="caution">
    <text evidence="2">The sequence shown here is derived from an EMBL/GenBank/DDBJ whole genome shotgun (WGS) entry which is preliminary data.</text>
</comment>
<feature type="domain" description="N-acetyltransferase" evidence="1">
    <location>
        <begin position="46"/>
        <end position="212"/>
    </location>
</feature>
<organism evidence="2 3">
    <name type="scientific">Micromonospora sediminimaris</name>
    <dbReference type="NCBI Taxonomy" id="547162"/>
    <lineage>
        <taxon>Bacteria</taxon>
        <taxon>Bacillati</taxon>
        <taxon>Actinomycetota</taxon>
        <taxon>Actinomycetes</taxon>
        <taxon>Micromonosporales</taxon>
        <taxon>Micromonosporaceae</taxon>
        <taxon>Micromonospora</taxon>
    </lineage>
</organism>
<name>A0A9W5UW16_9ACTN</name>
<dbReference type="SUPFAM" id="SSF55729">
    <property type="entry name" value="Acyl-CoA N-acyltransferases (Nat)"/>
    <property type="match status" value="1"/>
</dbReference>
<evidence type="ECO:0000259" key="1">
    <source>
        <dbReference type="PROSITE" id="PS51186"/>
    </source>
</evidence>
<dbReference type="Proteomes" id="UP000607311">
    <property type="component" value="Unassembled WGS sequence"/>
</dbReference>
<keyword evidence="3" id="KW-1185">Reference proteome</keyword>
<dbReference type="PANTHER" id="PTHR43441">
    <property type="entry name" value="RIBOSOMAL-PROTEIN-SERINE ACETYLTRANSFERASE"/>
    <property type="match status" value="1"/>
</dbReference>
<dbReference type="GO" id="GO:0008999">
    <property type="term" value="F:protein-N-terminal-alanine acetyltransferase activity"/>
    <property type="evidence" value="ECO:0007669"/>
    <property type="project" value="TreeGrafter"/>
</dbReference>
<dbReference type="CDD" id="cd04301">
    <property type="entry name" value="NAT_SF"/>
    <property type="match status" value="1"/>
</dbReference>
<gene>
    <name evidence="2" type="ORF">Vse01_44510</name>
</gene>
<accession>A0A9W5UW16</accession>
<dbReference type="Gene3D" id="3.40.630.30">
    <property type="match status" value="1"/>
</dbReference>
<dbReference type="Pfam" id="PF13302">
    <property type="entry name" value="Acetyltransf_3"/>
    <property type="match status" value="1"/>
</dbReference>
<proteinExistence type="predicted"/>
<dbReference type="GO" id="GO:0005737">
    <property type="term" value="C:cytoplasm"/>
    <property type="evidence" value="ECO:0007669"/>
    <property type="project" value="TreeGrafter"/>
</dbReference>
<evidence type="ECO:0000313" key="2">
    <source>
        <dbReference type="EMBL" id="GIJ35303.1"/>
    </source>
</evidence>
<dbReference type="PROSITE" id="PS51186">
    <property type="entry name" value="GNAT"/>
    <property type="match status" value="1"/>
</dbReference>
<dbReference type="AlphaFoldDB" id="A0A9W5UW16"/>
<protein>
    <submittedName>
        <fullName evidence="2">N-acetyltransferase</fullName>
    </submittedName>
</protein>
<sequence length="223" mass="24803">MHHRGDHEQGAPELLSPLQRLTSYSVAAGRIPYAAAVFTPIRARRLTLRPVTMADLEDVYAYQRRPDVCRWMLGSEPRSREQSQKSVAAMTGEDGLRVEGDVLSLAAEANGRVTGTVELVWRSRADQTAEIGYVFNPEFSGQGLATEAVGALLGWGFEEFGLHRVYGRCHAGNEASARLMTRLGMRCEARHVESYLFRGEWADRFVFAMLAREWLSRSAALAG</sequence>
<dbReference type="InterPro" id="IPR000182">
    <property type="entry name" value="GNAT_dom"/>
</dbReference>
<dbReference type="InterPro" id="IPR016181">
    <property type="entry name" value="Acyl_CoA_acyltransferase"/>
</dbReference>
<reference evidence="2" key="1">
    <citation type="submission" date="2021-01" db="EMBL/GenBank/DDBJ databases">
        <title>Whole genome shotgun sequence of Verrucosispora sediminis NBRC 107745.</title>
        <authorList>
            <person name="Komaki H."/>
            <person name="Tamura T."/>
        </authorList>
    </citation>
    <scope>NUCLEOTIDE SEQUENCE</scope>
    <source>
        <strain evidence="2">NBRC 107745</strain>
    </source>
</reference>
<dbReference type="InterPro" id="IPR051908">
    <property type="entry name" value="Ribosomal_N-acetyltransferase"/>
</dbReference>
<dbReference type="EMBL" id="BOPD01000029">
    <property type="protein sequence ID" value="GIJ35303.1"/>
    <property type="molecule type" value="Genomic_DNA"/>
</dbReference>
<dbReference type="PANTHER" id="PTHR43441:SF11">
    <property type="entry name" value="RIBOSOMAL-PROTEIN-SERINE ACETYLTRANSFERASE"/>
    <property type="match status" value="1"/>
</dbReference>